<dbReference type="RefSeq" id="WP_345407307.1">
    <property type="nucleotide sequence ID" value="NZ_BAABHG010000022.1"/>
</dbReference>
<gene>
    <name evidence="3" type="ORF">ACFSYJ_41635</name>
</gene>
<evidence type="ECO:0000259" key="1">
    <source>
        <dbReference type="Pfam" id="PF13556"/>
    </source>
</evidence>
<dbReference type="Proteomes" id="UP001597419">
    <property type="component" value="Unassembled WGS sequence"/>
</dbReference>
<feature type="domain" description="RsbT co-antagonist protein RsbRD N-terminal" evidence="2">
    <location>
        <begin position="26"/>
        <end position="161"/>
    </location>
</feature>
<dbReference type="PANTHER" id="PTHR33744:SF1">
    <property type="entry name" value="DNA-BINDING TRANSCRIPTIONAL ACTIVATOR ADER"/>
    <property type="match status" value="1"/>
</dbReference>
<dbReference type="InterPro" id="IPR042070">
    <property type="entry name" value="PucR_C-HTH_sf"/>
</dbReference>
<sequence length="408" mass="44319">MTRNNEVLCFAGQPVGRLLRARVPMLTRRVLDRLPGELPVYAELPREELVGDIADIVQYNLRLLADVIEQRRPARDGELARQRDSAAQRAEEGIPLDAILSAYQLGMAIGWAEIAGQACPADLPALHEALGWQLGLLRQLIAAVSSAYLEARQILDGHEHAGRHALMTALLAGEPLEQVAQRTGHRPAPCYVVFILALARHPDERGPGQRARVAARRKTRRVQTALDRFARRPTLTALDTSGGTVLMPVAEPPRWPELCALVGHAADLAGAAVTAAAVTAGPPAIPAAVAQAGEIVDLVRRTGKPPGLYRLADVLLDYQLSRPSEALAGLAELLRPLDAKPELLRTLESYVDYGLDRRRTATALHVHPNTVDYRLRRIATMTGLNPARSTELPRITAALVARRSVAGR</sequence>
<dbReference type="EMBL" id="JBHUKU010000029">
    <property type="protein sequence ID" value="MFD2465179.1"/>
    <property type="molecule type" value="Genomic_DNA"/>
</dbReference>
<keyword evidence="4" id="KW-1185">Reference proteome</keyword>
<dbReference type="InterPro" id="IPR025736">
    <property type="entry name" value="PucR_C-HTH_dom"/>
</dbReference>
<evidence type="ECO:0000313" key="4">
    <source>
        <dbReference type="Proteomes" id="UP001597419"/>
    </source>
</evidence>
<evidence type="ECO:0000313" key="3">
    <source>
        <dbReference type="EMBL" id="MFD2465179.1"/>
    </source>
</evidence>
<name>A0ABW5GW53_9PSEU</name>
<comment type="caution">
    <text evidence="3">The sequence shown here is derived from an EMBL/GenBank/DDBJ whole genome shotgun (WGS) entry which is preliminary data.</text>
</comment>
<dbReference type="Pfam" id="PF14361">
    <property type="entry name" value="RsbRD_N"/>
    <property type="match status" value="1"/>
</dbReference>
<reference evidence="4" key="1">
    <citation type="journal article" date="2019" name="Int. J. Syst. Evol. Microbiol.">
        <title>The Global Catalogue of Microorganisms (GCM) 10K type strain sequencing project: providing services to taxonomists for standard genome sequencing and annotation.</title>
        <authorList>
            <consortium name="The Broad Institute Genomics Platform"/>
            <consortium name="The Broad Institute Genome Sequencing Center for Infectious Disease"/>
            <person name="Wu L."/>
            <person name="Ma J."/>
        </authorList>
    </citation>
    <scope>NUCLEOTIDE SEQUENCE [LARGE SCALE GENOMIC DNA]</scope>
    <source>
        <strain evidence="4">CGMCC 4.7643</strain>
    </source>
</reference>
<proteinExistence type="predicted"/>
<dbReference type="InterPro" id="IPR051448">
    <property type="entry name" value="CdaR-like_regulators"/>
</dbReference>
<evidence type="ECO:0000259" key="2">
    <source>
        <dbReference type="Pfam" id="PF14361"/>
    </source>
</evidence>
<dbReference type="Gene3D" id="1.10.10.2840">
    <property type="entry name" value="PucR C-terminal helix-turn-helix domain"/>
    <property type="match status" value="1"/>
</dbReference>
<protein>
    <submittedName>
        <fullName evidence="3">PucR family transcriptional regulator</fullName>
    </submittedName>
</protein>
<organism evidence="3 4">
    <name type="scientific">Amycolatopsis samaneae</name>
    <dbReference type="NCBI Taxonomy" id="664691"/>
    <lineage>
        <taxon>Bacteria</taxon>
        <taxon>Bacillati</taxon>
        <taxon>Actinomycetota</taxon>
        <taxon>Actinomycetes</taxon>
        <taxon>Pseudonocardiales</taxon>
        <taxon>Pseudonocardiaceae</taxon>
        <taxon>Amycolatopsis</taxon>
    </lineage>
</organism>
<feature type="domain" description="PucR C-terminal helix-turn-helix" evidence="1">
    <location>
        <begin position="343"/>
        <end position="400"/>
    </location>
</feature>
<dbReference type="Pfam" id="PF13556">
    <property type="entry name" value="HTH_30"/>
    <property type="match status" value="1"/>
</dbReference>
<dbReference type="InterPro" id="IPR025751">
    <property type="entry name" value="RsbRD_N_dom"/>
</dbReference>
<dbReference type="PANTHER" id="PTHR33744">
    <property type="entry name" value="CARBOHYDRATE DIACID REGULATOR"/>
    <property type="match status" value="1"/>
</dbReference>
<accession>A0ABW5GW53</accession>